<dbReference type="EMBL" id="CP063189">
    <property type="protein sequence ID" value="WCZ33046.1"/>
    <property type="molecule type" value="Genomic_DNA"/>
</dbReference>
<dbReference type="InterPro" id="IPR001486">
    <property type="entry name" value="Hemoglobin_trunc"/>
</dbReference>
<keyword evidence="1" id="KW-0813">Transport</keyword>
<protein>
    <submittedName>
        <fullName evidence="6">Group 2 truncated hemoglobin GlbO</fullName>
    </submittedName>
</protein>
<reference evidence="6 7" key="1">
    <citation type="submission" date="2020-10" db="EMBL/GenBank/DDBJ databases">
        <title>Complete genome sequence of Corynebacterium massiliense DSM 45435, type strain of Corynebacterium massiliense.</title>
        <authorList>
            <person name="Busche T."/>
            <person name="Kalinowski J."/>
            <person name="Ruckert C."/>
        </authorList>
    </citation>
    <scope>NUCLEOTIDE SEQUENCE [LARGE SCALE GENOMIC DNA]</scope>
    <source>
        <strain evidence="6 7">DSM 45435</strain>
    </source>
</reference>
<evidence type="ECO:0000256" key="1">
    <source>
        <dbReference type="ARBA" id="ARBA00022448"/>
    </source>
</evidence>
<accession>A0ABY7U8R9</accession>
<dbReference type="PANTHER" id="PTHR47366">
    <property type="entry name" value="TWO-ON-TWO HEMOGLOBIN-3"/>
    <property type="match status" value="1"/>
</dbReference>
<gene>
    <name evidence="6" type="primary">glbO</name>
    <name evidence="6" type="ORF">CMASS_08090</name>
</gene>
<dbReference type="RefSeq" id="WP_022863720.1">
    <property type="nucleotide sequence ID" value="NZ_ATVG01000015.1"/>
</dbReference>
<keyword evidence="4" id="KW-0408">Iron</keyword>
<evidence type="ECO:0000313" key="7">
    <source>
        <dbReference type="Proteomes" id="UP001220064"/>
    </source>
</evidence>
<keyword evidence="7" id="KW-1185">Reference proteome</keyword>
<keyword evidence="2" id="KW-0349">Heme</keyword>
<comment type="similarity">
    <text evidence="5">Belongs to the truncated hemoglobin family. Group II subfamily.</text>
</comment>
<dbReference type="Proteomes" id="UP001220064">
    <property type="component" value="Chromosome"/>
</dbReference>
<sequence length="136" mass="15469">MQISGPGISPGNVYEAIGGEATFDQLVDGFYAQVPDDDILGPMYPPEDMAGARRRLKLFLIQYWGGPNTYSAERGHPRLRMRHHPFRIDRAAAERWLTLMGNSFARIDDETIPPAYRSMMWDHMERVSAMLVNTPD</sequence>
<evidence type="ECO:0000256" key="5">
    <source>
        <dbReference type="ARBA" id="ARBA00034496"/>
    </source>
</evidence>
<dbReference type="Gene3D" id="1.10.490.10">
    <property type="entry name" value="Globins"/>
    <property type="match status" value="1"/>
</dbReference>
<keyword evidence="3" id="KW-0479">Metal-binding</keyword>
<name>A0ABY7U8R9_9CORY</name>
<dbReference type="SUPFAM" id="SSF46458">
    <property type="entry name" value="Globin-like"/>
    <property type="match status" value="1"/>
</dbReference>
<organism evidence="6 7">
    <name type="scientific">Corynebacterium massiliense DSM 45435</name>
    <dbReference type="NCBI Taxonomy" id="1121364"/>
    <lineage>
        <taxon>Bacteria</taxon>
        <taxon>Bacillati</taxon>
        <taxon>Actinomycetota</taxon>
        <taxon>Actinomycetes</taxon>
        <taxon>Mycobacteriales</taxon>
        <taxon>Corynebacteriaceae</taxon>
        <taxon>Corynebacterium</taxon>
    </lineage>
</organism>
<proteinExistence type="inferred from homology"/>
<dbReference type="InterPro" id="IPR044203">
    <property type="entry name" value="GlbO/GLB3-like"/>
</dbReference>
<dbReference type="Pfam" id="PF01152">
    <property type="entry name" value="Bac_globin"/>
    <property type="match status" value="1"/>
</dbReference>
<dbReference type="PANTHER" id="PTHR47366:SF1">
    <property type="entry name" value="TWO-ON-TWO HEMOGLOBIN-3"/>
    <property type="match status" value="1"/>
</dbReference>
<evidence type="ECO:0000256" key="3">
    <source>
        <dbReference type="ARBA" id="ARBA00022723"/>
    </source>
</evidence>
<dbReference type="InterPro" id="IPR012292">
    <property type="entry name" value="Globin/Proto"/>
</dbReference>
<evidence type="ECO:0000256" key="2">
    <source>
        <dbReference type="ARBA" id="ARBA00022617"/>
    </source>
</evidence>
<evidence type="ECO:0000256" key="4">
    <source>
        <dbReference type="ARBA" id="ARBA00023004"/>
    </source>
</evidence>
<dbReference type="CDD" id="cd14771">
    <property type="entry name" value="TrHb2_Mt-trHbO-like_O"/>
    <property type="match status" value="1"/>
</dbReference>
<evidence type="ECO:0000313" key="6">
    <source>
        <dbReference type="EMBL" id="WCZ33046.1"/>
    </source>
</evidence>
<dbReference type="InterPro" id="IPR009050">
    <property type="entry name" value="Globin-like_sf"/>
</dbReference>